<dbReference type="AlphaFoldDB" id="A0A1Q5TNR7"/>
<dbReference type="EMBL" id="MKGR01000037">
    <property type="protein sequence ID" value="OKP01873.1"/>
    <property type="molecule type" value="Genomic_DNA"/>
</dbReference>
<dbReference type="OrthoDB" id="6444923at2"/>
<keyword evidence="1" id="KW-0812">Transmembrane</keyword>
<sequence length="123" mass="13860">MKWQLKFGAVIVVIALIGYATYSIYSVYVENVLLKQQNQRQQFITNNAYHSIRLFNEISRINSENRQQSAVDSETTQAAIKTVVVSHDCAHRIVPDGAVVRLQQHTNRIRATAPDTDSATSAR</sequence>
<evidence type="ECO:0000313" key="2">
    <source>
        <dbReference type="EMBL" id="OKP01873.1"/>
    </source>
</evidence>
<keyword evidence="1" id="KW-1133">Transmembrane helix</keyword>
<name>A0A1Q5TNR7_9GAMM</name>
<dbReference type="RefSeq" id="WP_083601043.1">
    <property type="nucleotide sequence ID" value="NZ_CAWMWP010000062.1"/>
</dbReference>
<feature type="transmembrane region" description="Helical" evidence="1">
    <location>
        <begin position="7"/>
        <end position="28"/>
    </location>
</feature>
<proteinExistence type="predicted"/>
<organism evidence="2 3">
    <name type="scientific">Xenorhabdus thuongxuanensis</name>
    <dbReference type="NCBI Taxonomy" id="1873484"/>
    <lineage>
        <taxon>Bacteria</taxon>
        <taxon>Pseudomonadati</taxon>
        <taxon>Pseudomonadota</taxon>
        <taxon>Gammaproteobacteria</taxon>
        <taxon>Enterobacterales</taxon>
        <taxon>Morganellaceae</taxon>
        <taxon>Xenorhabdus</taxon>
    </lineage>
</organism>
<comment type="caution">
    <text evidence="2">The sequence shown here is derived from an EMBL/GenBank/DDBJ whole genome shotgun (WGS) entry which is preliminary data.</text>
</comment>
<reference evidence="2 3" key="1">
    <citation type="submission" date="2016-09" db="EMBL/GenBank/DDBJ databases">
        <title>Xenorhabdus thuongxuanensis sp. nov. and Xenorhabdus eapokensis sp. nov., isolated from Steinernema species.</title>
        <authorList>
            <person name="Kaempfer P."/>
            <person name="Tobias N.J."/>
            <person name="Phan Ke L."/>
            <person name="Bode H.B."/>
            <person name="Glaeser S.P."/>
        </authorList>
    </citation>
    <scope>NUCLEOTIDE SEQUENCE [LARGE SCALE GENOMIC DNA]</scope>
    <source>
        <strain evidence="2 3">30TX1</strain>
    </source>
</reference>
<protein>
    <submittedName>
        <fullName evidence="2">Uncharacterized protein</fullName>
    </submittedName>
</protein>
<evidence type="ECO:0000313" key="3">
    <source>
        <dbReference type="Proteomes" id="UP000186277"/>
    </source>
</evidence>
<dbReference type="Proteomes" id="UP000186277">
    <property type="component" value="Unassembled WGS sequence"/>
</dbReference>
<evidence type="ECO:0000256" key="1">
    <source>
        <dbReference type="SAM" id="Phobius"/>
    </source>
</evidence>
<keyword evidence="3" id="KW-1185">Reference proteome</keyword>
<keyword evidence="1" id="KW-0472">Membrane</keyword>
<gene>
    <name evidence="2" type="ORF">Xentx_03316</name>
</gene>
<accession>A0A1Q5TNR7</accession>